<keyword evidence="6" id="KW-1185">Reference proteome</keyword>
<dbReference type="SUPFAM" id="SSF52833">
    <property type="entry name" value="Thioredoxin-like"/>
    <property type="match status" value="1"/>
</dbReference>
<dbReference type="Pfam" id="PF00085">
    <property type="entry name" value="Thioredoxin"/>
    <property type="match status" value="1"/>
</dbReference>
<keyword evidence="1" id="KW-0175">Coiled coil</keyword>
<evidence type="ECO:0000313" key="6">
    <source>
        <dbReference type="Proteomes" id="UP000078541"/>
    </source>
</evidence>
<dbReference type="AlphaFoldDB" id="A0A195FLM5"/>
<protein>
    <submittedName>
        <fullName evidence="5">Thioredoxin domain-containing protein 6</fullName>
    </submittedName>
</protein>
<accession>A0A195FLM5</accession>
<evidence type="ECO:0000256" key="1">
    <source>
        <dbReference type="SAM" id="Coils"/>
    </source>
</evidence>
<reference evidence="5 6" key="1">
    <citation type="submission" date="2016-03" db="EMBL/GenBank/DDBJ databases">
        <title>Trachymyrmex septentrionalis WGS genome.</title>
        <authorList>
            <person name="Nygaard S."/>
            <person name="Hu H."/>
            <person name="Boomsma J."/>
            <person name="Zhang G."/>
        </authorList>
    </citation>
    <scope>NUCLEOTIDE SEQUENCE [LARGE SCALE GENOMIC DNA]</scope>
    <source>
        <strain evidence="5">Tsep2-gDNA-1</strain>
        <tissue evidence="5">Whole body</tissue>
    </source>
</reference>
<feature type="coiled-coil region" evidence="1">
    <location>
        <begin position="136"/>
        <end position="166"/>
    </location>
</feature>
<organism evidence="5 6">
    <name type="scientific">Trachymyrmex septentrionalis</name>
    <dbReference type="NCBI Taxonomy" id="34720"/>
    <lineage>
        <taxon>Eukaryota</taxon>
        <taxon>Metazoa</taxon>
        <taxon>Ecdysozoa</taxon>
        <taxon>Arthropoda</taxon>
        <taxon>Hexapoda</taxon>
        <taxon>Insecta</taxon>
        <taxon>Pterygota</taxon>
        <taxon>Neoptera</taxon>
        <taxon>Endopterygota</taxon>
        <taxon>Hymenoptera</taxon>
        <taxon>Apocrita</taxon>
        <taxon>Aculeata</taxon>
        <taxon>Formicoidea</taxon>
        <taxon>Formicidae</taxon>
        <taxon>Myrmicinae</taxon>
        <taxon>Trachymyrmex</taxon>
    </lineage>
</organism>
<dbReference type="PANTHER" id="PTHR46135">
    <property type="entry name" value="NME/NM23 FAMILY MEMBER 8"/>
    <property type="match status" value="1"/>
</dbReference>
<evidence type="ECO:0000256" key="2">
    <source>
        <dbReference type="SAM" id="MobiDB-lite"/>
    </source>
</evidence>
<feature type="compositionally biased region" description="Acidic residues" evidence="2">
    <location>
        <begin position="445"/>
        <end position="468"/>
    </location>
</feature>
<proteinExistence type="predicted"/>
<gene>
    <name evidence="5" type="ORF">ALC56_04469</name>
</gene>
<dbReference type="STRING" id="34720.A0A195FLM5"/>
<feature type="domain" description="DUF4746" evidence="4">
    <location>
        <begin position="266"/>
        <end position="446"/>
    </location>
</feature>
<name>A0A195FLM5_9HYME</name>
<feature type="region of interest" description="Disordered" evidence="2">
    <location>
        <begin position="437"/>
        <end position="468"/>
    </location>
</feature>
<evidence type="ECO:0000259" key="3">
    <source>
        <dbReference type="Pfam" id="PF00085"/>
    </source>
</evidence>
<dbReference type="InterPro" id="IPR036249">
    <property type="entry name" value="Thioredoxin-like_sf"/>
</dbReference>
<evidence type="ECO:0000313" key="5">
    <source>
        <dbReference type="EMBL" id="KYN41318.1"/>
    </source>
</evidence>
<dbReference type="InterPro" id="IPR051766">
    <property type="entry name" value="TXND_domain-containing"/>
</dbReference>
<dbReference type="Gene3D" id="3.40.30.10">
    <property type="entry name" value="Glutaredoxin"/>
    <property type="match status" value="1"/>
</dbReference>
<dbReference type="InterPro" id="IPR031827">
    <property type="entry name" value="DUF4746"/>
</dbReference>
<dbReference type="Proteomes" id="UP000078541">
    <property type="component" value="Unassembled WGS sequence"/>
</dbReference>
<dbReference type="InterPro" id="IPR013766">
    <property type="entry name" value="Thioredoxin_domain"/>
</dbReference>
<dbReference type="PANTHER" id="PTHR46135:SF3">
    <property type="entry name" value="NME_NM23 FAMILY MEMBER 8"/>
    <property type="match status" value="1"/>
</dbReference>
<dbReference type="Pfam" id="PF15928">
    <property type="entry name" value="DUF4746"/>
    <property type="match status" value="1"/>
</dbReference>
<feature type="domain" description="Thioredoxin" evidence="3">
    <location>
        <begin position="11"/>
        <end position="98"/>
    </location>
</feature>
<evidence type="ECO:0000259" key="4">
    <source>
        <dbReference type="Pfam" id="PF15928"/>
    </source>
</evidence>
<sequence length="468" mass="54588">MKKAGATLQTEVNTEEEWQQLLSRPGLIVVDVYSDWSGPCTAMVNTLKKIQMEVGLEAVDYAIARNDDIDDLARFRGRSEPTWMFLQNGKVVNLIFGADCPFLRKLLINEVKRVQQLETPKWRLDVHERAPEEDIRWQQEEAIRRALEEEKQAKEEAERLEKYERFMAQMMVELCEHTALVLYPWVFKDDRGRPLTKQQRLTDGKCMAMRLKGKPPHPDWPVRYPYESPERDAVNVPIRAINDVENYLISIITDGPLLQPEAAEVPTYDMPYMQRHVYVHKPDPEIEGDIDREHPAVWVPPQARSKVHVFKTLFPAYMEKNHPYEEPTVPPPLCAFKFEASKFNIVRDAYELNCDAIEYFGVFEFDRPPEARRITSLPEDFEKVKYKTGNEIFVVIIRRINEEAFLAFAGIEPFFVTEVEKEVEGLITAYFPEGVEDVMPLTPPEEQEALYEDEGEKEEEEENDEEKE</sequence>
<dbReference type="EMBL" id="KQ981490">
    <property type="protein sequence ID" value="KYN41318.1"/>
    <property type="molecule type" value="Genomic_DNA"/>
</dbReference>